<sequence length="215" mass="24764">MKNSIFLTALVSILLCSCNSNPSKKPIDSTNLTVYKKGKKPRKINAKEKQTYKRQLEIVQGDKDFSYFDKDTQDSIVLRIPVASDKYRLHNIYNVSNGNHKGILVIISDSTRNRICEITERTHIIDTTVFAHKLKHFKTKSSLNLKKNDFLSVFVFNDYIPDFKKDSLKYINRHHDALLDLNFIWGCENSLFEDMFDPTIKKPKETGGGVIVSFP</sequence>
<dbReference type="PROSITE" id="PS51257">
    <property type="entry name" value="PROKAR_LIPOPROTEIN"/>
    <property type="match status" value="1"/>
</dbReference>
<protein>
    <submittedName>
        <fullName evidence="1">Uncharacterized protein</fullName>
    </submittedName>
</protein>
<dbReference type="Proteomes" id="UP001232001">
    <property type="component" value="Chromosome"/>
</dbReference>
<name>A0ABY8L5E7_9FLAO</name>
<accession>A0ABY8L5E7</accession>
<proteinExistence type="predicted"/>
<reference evidence="1 2" key="1">
    <citation type="submission" date="2023-04" db="EMBL/GenBank/DDBJ databases">
        <title>Tenacibaculum tangerinum sp. nov., isolated from sea tidal flat of South Korea.</title>
        <authorList>
            <person name="Lee S.H."/>
            <person name="Kim J.-J."/>
        </authorList>
    </citation>
    <scope>NUCLEOTIDE SEQUENCE [LARGE SCALE GENOMIC DNA]</scope>
    <source>
        <strain evidence="1 2">GRR-S3-23</strain>
    </source>
</reference>
<organism evidence="1 2">
    <name type="scientific">Tenacibaculum tangerinum</name>
    <dbReference type="NCBI Taxonomy" id="3038772"/>
    <lineage>
        <taxon>Bacteria</taxon>
        <taxon>Pseudomonadati</taxon>
        <taxon>Bacteroidota</taxon>
        <taxon>Flavobacteriia</taxon>
        <taxon>Flavobacteriales</taxon>
        <taxon>Flavobacteriaceae</taxon>
        <taxon>Tenacibaculum</taxon>
    </lineage>
</organism>
<dbReference type="RefSeq" id="WP_279652506.1">
    <property type="nucleotide sequence ID" value="NZ_CP122539.1"/>
</dbReference>
<evidence type="ECO:0000313" key="2">
    <source>
        <dbReference type="Proteomes" id="UP001232001"/>
    </source>
</evidence>
<keyword evidence="2" id="KW-1185">Reference proteome</keyword>
<gene>
    <name evidence="1" type="ORF">P8625_05650</name>
</gene>
<dbReference type="EMBL" id="CP122539">
    <property type="protein sequence ID" value="WGH76643.1"/>
    <property type="molecule type" value="Genomic_DNA"/>
</dbReference>
<evidence type="ECO:0000313" key="1">
    <source>
        <dbReference type="EMBL" id="WGH76643.1"/>
    </source>
</evidence>